<evidence type="ECO:0000313" key="5">
    <source>
        <dbReference type="Proteomes" id="UP000288071"/>
    </source>
</evidence>
<dbReference type="GO" id="GO:0043565">
    <property type="term" value="F:sequence-specific DNA binding"/>
    <property type="evidence" value="ECO:0007669"/>
    <property type="project" value="InterPro"/>
</dbReference>
<dbReference type="InterPro" id="IPR009057">
    <property type="entry name" value="Homeodomain-like_sf"/>
</dbReference>
<dbReference type="Gene3D" id="3.40.50.880">
    <property type="match status" value="1"/>
</dbReference>
<dbReference type="Proteomes" id="UP000288071">
    <property type="component" value="Unassembled WGS sequence"/>
</dbReference>
<proteinExistence type="predicted"/>
<sequence length="318" mass="34254">MSPKSPLHLTFLLFDGFSNMVLASAIEPLRAARDLSGRRLFSWTLSSLSGAPVATSSGIVIAVDQPLERVGATDALILVSGYGMRDHLPLGAAAAVRRKARGLPLIGGFDTGAWLLAQIGLLAGRRAVIHWMEREALAESFPEVTLVRAPHVTDGNILTCGGAQSVLSWSLALIGAQAGEALRYDVANMFGRNEPGAPPEAGSRPVERMSDHALPPALRRAIVAMRESTEQPLPLPRIAERSALSPRSLDRLFHTHLGMSAGSYYRQIRLAYARALARETKLTLYEIASRTGFSSPSTLARAYRRAFGETMRQGPPAP</sequence>
<gene>
    <name evidence="4" type="ORF">EOW66_10595</name>
</gene>
<dbReference type="InterPro" id="IPR002818">
    <property type="entry name" value="DJ-1/PfpI"/>
</dbReference>
<dbReference type="PANTHER" id="PTHR43130:SF3">
    <property type="entry name" value="HTH-TYPE TRANSCRIPTIONAL REGULATOR RV1931C"/>
    <property type="match status" value="1"/>
</dbReference>
<dbReference type="Gene3D" id="1.10.10.60">
    <property type="entry name" value="Homeodomain-like"/>
    <property type="match status" value="1"/>
</dbReference>
<evidence type="ECO:0000256" key="2">
    <source>
        <dbReference type="ARBA" id="ARBA00023163"/>
    </source>
</evidence>
<reference evidence="5" key="2">
    <citation type="submission" date="2019-01" db="EMBL/GenBank/DDBJ databases">
        <title>Sinorhodobacter populi sp. nov. isolated from the symptomatic bark tissue of Populus euramericana canker.</title>
        <authorList>
            <person name="Li Y."/>
        </authorList>
    </citation>
    <scope>NUCLEOTIDE SEQUENCE [LARGE SCALE GENOMIC DNA]</scope>
    <source>
        <strain evidence="5">CGMCC 1.12963</strain>
    </source>
</reference>
<dbReference type="EMBL" id="SAVA01000005">
    <property type="protein sequence ID" value="RWR52201.1"/>
    <property type="molecule type" value="Genomic_DNA"/>
</dbReference>
<dbReference type="AlphaFoldDB" id="A0A443LST8"/>
<reference evidence="4 5" key="1">
    <citation type="submission" date="2019-01" db="EMBL/GenBank/DDBJ databases">
        <title>Sinorhodobacter populi sp. nov. isolated from the symptomatic bark tissue of Populus euramericana canker.</title>
        <authorList>
            <person name="Xu G."/>
        </authorList>
    </citation>
    <scope>NUCLEOTIDE SEQUENCE [LARGE SCALE GENOMIC DNA]</scope>
    <source>
        <strain evidence="4 5">CGMCC 1.12963</strain>
    </source>
</reference>
<organism evidence="4 5">
    <name type="scientific">Paenirhodobacter huangdaonensis</name>
    <dbReference type="NCBI Taxonomy" id="2501515"/>
    <lineage>
        <taxon>Bacteria</taxon>
        <taxon>Pseudomonadati</taxon>
        <taxon>Pseudomonadota</taxon>
        <taxon>Alphaproteobacteria</taxon>
        <taxon>Rhodobacterales</taxon>
        <taxon>Rhodobacter group</taxon>
        <taxon>Paenirhodobacter</taxon>
    </lineage>
</organism>
<dbReference type="InterPro" id="IPR052158">
    <property type="entry name" value="INH-QAR"/>
</dbReference>
<comment type="caution">
    <text evidence="4">The sequence shown here is derived from an EMBL/GenBank/DDBJ whole genome shotgun (WGS) entry which is preliminary data.</text>
</comment>
<dbReference type="RefSeq" id="WP_128156334.1">
    <property type="nucleotide sequence ID" value="NZ_JBHSOM010000006.1"/>
</dbReference>
<dbReference type="Pfam" id="PF01965">
    <property type="entry name" value="DJ-1_PfpI"/>
    <property type="match status" value="1"/>
</dbReference>
<protein>
    <submittedName>
        <fullName evidence="4">GlxA family transcriptional regulator</fullName>
    </submittedName>
</protein>
<dbReference type="GO" id="GO:0003700">
    <property type="term" value="F:DNA-binding transcription factor activity"/>
    <property type="evidence" value="ECO:0007669"/>
    <property type="project" value="InterPro"/>
</dbReference>
<dbReference type="InterPro" id="IPR029062">
    <property type="entry name" value="Class_I_gatase-like"/>
</dbReference>
<keyword evidence="2" id="KW-0804">Transcription</keyword>
<accession>A0A443LST8</accession>
<dbReference type="Pfam" id="PF12833">
    <property type="entry name" value="HTH_18"/>
    <property type="match status" value="1"/>
</dbReference>
<dbReference type="PANTHER" id="PTHR43130">
    <property type="entry name" value="ARAC-FAMILY TRANSCRIPTIONAL REGULATOR"/>
    <property type="match status" value="1"/>
</dbReference>
<dbReference type="SMART" id="SM00342">
    <property type="entry name" value="HTH_ARAC"/>
    <property type="match status" value="1"/>
</dbReference>
<evidence type="ECO:0000256" key="1">
    <source>
        <dbReference type="ARBA" id="ARBA00023015"/>
    </source>
</evidence>
<evidence type="ECO:0000313" key="4">
    <source>
        <dbReference type="EMBL" id="RWR52201.1"/>
    </source>
</evidence>
<dbReference type="CDD" id="cd03136">
    <property type="entry name" value="GATase1_AraC_ArgR_like"/>
    <property type="match status" value="1"/>
</dbReference>
<dbReference type="SUPFAM" id="SSF52317">
    <property type="entry name" value="Class I glutamine amidotransferase-like"/>
    <property type="match status" value="1"/>
</dbReference>
<name>A0A443LST8_9RHOB</name>
<keyword evidence="5" id="KW-1185">Reference proteome</keyword>
<dbReference type="PROSITE" id="PS01124">
    <property type="entry name" value="HTH_ARAC_FAMILY_2"/>
    <property type="match status" value="1"/>
</dbReference>
<feature type="domain" description="HTH araC/xylS-type" evidence="3">
    <location>
        <begin position="219"/>
        <end position="313"/>
    </location>
</feature>
<dbReference type="SUPFAM" id="SSF46689">
    <property type="entry name" value="Homeodomain-like"/>
    <property type="match status" value="2"/>
</dbReference>
<dbReference type="InterPro" id="IPR018060">
    <property type="entry name" value="HTH_AraC"/>
</dbReference>
<keyword evidence="1" id="KW-0805">Transcription regulation</keyword>
<evidence type="ECO:0000259" key="3">
    <source>
        <dbReference type="PROSITE" id="PS01124"/>
    </source>
</evidence>